<protein>
    <submittedName>
        <fullName evidence="1">Uncharacterized protein</fullName>
    </submittedName>
</protein>
<reference evidence="1" key="1">
    <citation type="submission" date="2020-06" db="EMBL/GenBank/DDBJ databases">
        <authorList>
            <person name="Li T."/>
            <person name="Hu X."/>
            <person name="Zhang T."/>
            <person name="Song X."/>
            <person name="Zhang H."/>
            <person name="Dai N."/>
            <person name="Sheng W."/>
            <person name="Hou X."/>
            <person name="Wei L."/>
        </authorList>
    </citation>
    <scope>NUCLEOTIDE SEQUENCE</scope>
    <source>
        <strain evidence="1">G01</strain>
        <tissue evidence="1">Leaf</tissue>
    </source>
</reference>
<sequence>MEASRGLLGMTGILGSDSMRLVLELEDGVFQEMRNEDGVFQERMRNEDGVFQERIGPLS</sequence>
<dbReference type="AlphaFoldDB" id="A0AAW2P422"/>
<gene>
    <name evidence="1" type="ORF">Sangu_1172900</name>
</gene>
<evidence type="ECO:0000313" key="1">
    <source>
        <dbReference type="EMBL" id="KAL0349451.1"/>
    </source>
</evidence>
<reference evidence="1" key="2">
    <citation type="journal article" date="2024" name="Plant">
        <title>Genomic evolution and insights into agronomic trait innovations of Sesamum species.</title>
        <authorList>
            <person name="Miao H."/>
            <person name="Wang L."/>
            <person name="Qu L."/>
            <person name="Liu H."/>
            <person name="Sun Y."/>
            <person name="Le M."/>
            <person name="Wang Q."/>
            <person name="Wei S."/>
            <person name="Zheng Y."/>
            <person name="Lin W."/>
            <person name="Duan Y."/>
            <person name="Cao H."/>
            <person name="Xiong S."/>
            <person name="Wang X."/>
            <person name="Wei L."/>
            <person name="Li C."/>
            <person name="Ma Q."/>
            <person name="Ju M."/>
            <person name="Zhao R."/>
            <person name="Li G."/>
            <person name="Mu C."/>
            <person name="Tian Q."/>
            <person name="Mei H."/>
            <person name="Zhang T."/>
            <person name="Gao T."/>
            <person name="Zhang H."/>
        </authorList>
    </citation>
    <scope>NUCLEOTIDE SEQUENCE</scope>
    <source>
        <strain evidence="1">G01</strain>
    </source>
</reference>
<dbReference type="EMBL" id="JACGWK010000006">
    <property type="protein sequence ID" value="KAL0349451.1"/>
    <property type="molecule type" value="Genomic_DNA"/>
</dbReference>
<name>A0AAW2P422_9LAMI</name>
<accession>A0AAW2P422</accession>
<comment type="caution">
    <text evidence="1">The sequence shown here is derived from an EMBL/GenBank/DDBJ whole genome shotgun (WGS) entry which is preliminary data.</text>
</comment>
<proteinExistence type="predicted"/>
<organism evidence="1">
    <name type="scientific">Sesamum angustifolium</name>
    <dbReference type="NCBI Taxonomy" id="2727405"/>
    <lineage>
        <taxon>Eukaryota</taxon>
        <taxon>Viridiplantae</taxon>
        <taxon>Streptophyta</taxon>
        <taxon>Embryophyta</taxon>
        <taxon>Tracheophyta</taxon>
        <taxon>Spermatophyta</taxon>
        <taxon>Magnoliopsida</taxon>
        <taxon>eudicotyledons</taxon>
        <taxon>Gunneridae</taxon>
        <taxon>Pentapetalae</taxon>
        <taxon>asterids</taxon>
        <taxon>lamiids</taxon>
        <taxon>Lamiales</taxon>
        <taxon>Pedaliaceae</taxon>
        <taxon>Sesamum</taxon>
    </lineage>
</organism>